<dbReference type="EMBL" id="PKKJ01000008">
    <property type="protein sequence ID" value="PKY65993.1"/>
    <property type="molecule type" value="Genomic_DNA"/>
</dbReference>
<protein>
    <recommendedName>
        <fullName evidence="7">L,D-TPase catalytic domain-containing protein</fullName>
    </recommendedName>
</protein>
<dbReference type="GO" id="GO:0071555">
    <property type="term" value="P:cell wall organization"/>
    <property type="evidence" value="ECO:0007669"/>
    <property type="project" value="UniProtKB-UniRule"/>
</dbReference>
<reference evidence="8 9" key="1">
    <citation type="submission" date="2017-12" db="EMBL/GenBank/DDBJ databases">
        <title>Phylogenetic diversity of female urinary microbiome.</title>
        <authorList>
            <person name="Thomas-White K."/>
            <person name="Wolfe A.J."/>
        </authorList>
    </citation>
    <scope>NUCLEOTIDE SEQUENCE [LARGE SCALE GENOMIC DNA]</scope>
    <source>
        <strain evidence="8 9">UMB0250</strain>
    </source>
</reference>
<keyword evidence="2" id="KW-0808">Transferase</keyword>
<evidence type="ECO:0000313" key="9">
    <source>
        <dbReference type="Proteomes" id="UP000234545"/>
    </source>
</evidence>
<dbReference type="SUPFAM" id="SSF141523">
    <property type="entry name" value="L,D-transpeptidase catalytic domain-like"/>
    <property type="match status" value="1"/>
</dbReference>
<dbReference type="CDD" id="cd16913">
    <property type="entry name" value="YkuD_like"/>
    <property type="match status" value="1"/>
</dbReference>
<keyword evidence="3 6" id="KW-0133">Cell shape</keyword>
<accession>A0A2I1I4H9</accession>
<dbReference type="Proteomes" id="UP000234545">
    <property type="component" value="Unassembled WGS sequence"/>
</dbReference>
<dbReference type="InterPro" id="IPR050979">
    <property type="entry name" value="LD-transpeptidase"/>
</dbReference>
<dbReference type="Gene3D" id="2.40.440.10">
    <property type="entry name" value="L,D-transpeptidase catalytic domain-like"/>
    <property type="match status" value="1"/>
</dbReference>
<evidence type="ECO:0000256" key="1">
    <source>
        <dbReference type="ARBA" id="ARBA00004752"/>
    </source>
</evidence>
<dbReference type="Pfam" id="PF03734">
    <property type="entry name" value="YkuD"/>
    <property type="match status" value="1"/>
</dbReference>
<evidence type="ECO:0000256" key="6">
    <source>
        <dbReference type="PROSITE-ProRule" id="PRU01373"/>
    </source>
</evidence>
<dbReference type="GO" id="GO:0005576">
    <property type="term" value="C:extracellular region"/>
    <property type="evidence" value="ECO:0007669"/>
    <property type="project" value="TreeGrafter"/>
</dbReference>
<gene>
    <name evidence="8" type="ORF">CYJ25_06560</name>
</gene>
<dbReference type="GO" id="GO:0008360">
    <property type="term" value="P:regulation of cell shape"/>
    <property type="evidence" value="ECO:0007669"/>
    <property type="project" value="UniProtKB-UniRule"/>
</dbReference>
<dbReference type="RefSeq" id="WP_101628379.1">
    <property type="nucleotide sequence ID" value="NZ_PKKJ01000008.1"/>
</dbReference>
<evidence type="ECO:0000256" key="5">
    <source>
        <dbReference type="ARBA" id="ARBA00023316"/>
    </source>
</evidence>
<dbReference type="Pfam" id="PF12229">
    <property type="entry name" value="PG_binding_4"/>
    <property type="match status" value="1"/>
</dbReference>
<feature type="active site" description="Proton donor/acceptor" evidence="6">
    <location>
        <position position="427"/>
    </location>
</feature>
<dbReference type="PROSITE" id="PS52029">
    <property type="entry name" value="LD_TPASE"/>
    <property type="match status" value="1"/>
</dbReference>
<sequence length="471" mass="49516">MTRMKWLIAAIIGVLVVVGAAGTAYASYYSDKALPTASVGGHNVNAMNRAELVAWINDHASQVSIDIDVDGTLSKASLADLGVTVDAQASADQVLASSDSVWERFIGLFKRSDNALVSSTDKETFNAYLASLVKSVGEPPKSATVSVDDQGAFVVTPGVPGIAIDAQPLNDAVATALQTLSSQAISVSPSVQNPIVSDEQAQKVADAATALVAHSVTISDGIDDYTAEVVDRAAWVALPDADDAEGTPSIDPEAVQAWVDKTAEATNVAPTPAINNVDDAGNVLAESMPGKEGEAVNNSAQVGADVVAALNAGTDYSGSFDYDKVQPTTETRPVMAGYEAYPYAMHEGEKWIDINLTTNRLTVYEGQTVVHGPVAINHGAPGHETVTGTYHIYLKYEKQDMGCTPDWPYCAKDVPWVSYFTGSYAIHGAPWVRQFGLGSVGGSHGCVNLPVAEAQYVFNWADSGTAVVTHY</sequence>
<evidence type="ECO:0000259" key="7">
    <source>
        <dbReference type="PROSITE" id="PS52029"/>
    </source>
</evidence>
<comment type="pathway">
    <text evidence="1 6">Cell wall biogenesis; peptidoglycan biosynthesis.</text>
</comment>
<evidence type="ECO:0000313" key="8">
    <source>
        <dbReference type="EMBL" id="PKY65993.1"/>
    </source>
</evidence>
<keyword evidence="5 6" id="KW-0961">Cell wall biogenesis/degradation</keyword>
<evidence type="ECO:0000256" key="4">
    <source>
        <dbReference type="ARBA" id="ARBA00022984"/>
    </source>
</evidence>
<keyword evidence="4 6" id="KW-0573">Peptidoglycan synthesis</keyword>
<dbReference type="PANTHER" id="PTHR30582">
    <property type="entry name" value="L,D-TRANSPEPTIDASE"/>
    <property type="match status" value="1"/>
</dbReference>
<dbReference type="GO" id="GO:0016740">
    <property type="term" value="F:transferase activity"/>
    <property type="evidence" value="ECO:0007669"/>
    <property type="project" value="UniProtKB-KW"/>
</dbReference>
<dbReference type="InterPro" id="IPR005490">
    <property type="entry name" value="LD_TPept_cat_dom"/>
</dbReference>
<comment type="caution">
    <text evidence="8">The sequence shown here is derived from an EMBL/GenBank/DDBJ whole genome shotgun (WGS) entry which is preliminary data.</text>
</comment>
<dbReference type="PANTHER" id="PTHR30582:SF2">
    <property type="entry name" value="L,D-TRANSPEPTIDASE YCIB-RELATED"/>
    <property type="match status" value="1"/>
</dbReference>
<feature type="domain" description="L,D-TPase catalytic" evidence="7">
    <location>
        <begin position="350"/>
        <end position="470"/>
    </location>
</feature>
<organism evidence="8 9">
    <name type="scientific">Schaalia turicensis</name>
    <dbReference type="NCBI Taxonomy" id="131111"/>
    <lineage>
        <taxon>Bacteria</taxon>
        <taxon>Bacillati</taxon>
        <taxon>Actinomycetota</taxon>
        <taxon>Actinomycetes</taxon>
        <taxon>Actinomycetales</taxon>
        <taxon>Actinomycetaceae</taxon>
        <taxon>Schaalia</taxon>
    </lineage>
</organism>
<dbReference type="InterPro" id="IPR038063">
    <property type="entry name" value="Transpep_catalytic_dom"/>
</dbReference>
<dbReference type="AlphaFoldDB" id="A0A2I1I4H9"/>
<evidence type="ECO:0000256" key="2">
    <source>
        <dbReference type="ARBA" id="ARBA00022679"/>
    </source>
</evidence>
<feature type="active site" description="Nucleophile" evidence="6">
    <location>
        <position position="446"/>
    </location>
</feature>
<dbReference type="GO" id="GO:0071972">
    <property type="term" value="F:peptidoglycan L,D-transpeptidase activity"/>
    <property type="evidence" value="ECO:0007669"/>
    <property type="project" value="TreeGrafter"/>
</dbReference>
<dbReference type="UniPathway" id="UPA00219"/>
<dbReference type="OrthoDB" id="3176960at2"/>
<name>A0A2I1I4H9_9ACTO</name>
<dbReference type="InterPro" id="IPR022029">
    <property type="entry name" value="YoaR-like_PG-bd"/>
</dbReference>
<evidence type="ECO:0000256" key="3">
    <source>
        <dbReference type="ARBA" id="ARBA00022960"/>
    </source>
</evidence>
<dbReference type="GO" id="GO:0018104">
    <property type="term" value="P:peptidoglycan-protein cross-linking"/>
    <property type="evidence" value="ECO:0007669"/>
    <property type="project" value="TreeGrafter"/>
</dbReference>
<proteinExistence type="predicted"/>